<feature type="region of interest" description="Disordered" evidence="1">
    <location>
        <begin position="172"/>
        <end position="216"/>
    </location>
</feature>
<sequence>MPTHPNQAPGTHGPQAPSNSSWFSDPDNEDIQVFRPSGLSHLPHSAPTETGPLHPPELLRQPRYTPDATAAPPQPASAFSPLSETLEAPVLEYVPSLQLHVLLPAPSTLSPDLLPLGMNFAREAFFRAAMQGLAIPWDGTGSATVRSVALHSLAPAAPVRTLTLPQEDSAFAPAEAPTPHAPATTATTAASAPDMSPPDEVADLVGSLSHHGYLSE</sequence>
<gene>
    <name evidence="2" type="ORF">N0K08_13050</name>
</gene>
<comment type="caution">
    <text evidence="2">The sequence shown here is derived from an EMBL/GenBank/DDBJ whole genome shotgun (WGS) entry which is preliminary data.</text>
</comment>
<evidence type="ECO:0000313" key="2">
    <source>
        <dbReference type="EMBL" id="MCT9811571.1"/>
    </source>
</evidence>
<accession>A0ABT2PM63</accession>
<evidence type="ECO:0000313" key="3">
    <source>
        <dbReference type="Proteomes" id="UP001525968"/>
    </source>
</evidence>
<feature type="region of interest" description="Disordered" evidence="1">
    <location>
        <begin position="1"/>
        <end position="80"/>
    </location>
</feature>
<feature type="compositionally biased region" description="Low complexity" evidence="1">
    <location>
        <begin position="66"/>
        <end position="80"/>
    </location>
</feature>
<organism evidence="2 3">
    <name type="scientific">Acidovorax bellezanensis</name>
    <dbReference type="NCBI Taxonomy" id="2976702"/>
    <lineage>
        <taxon>Bacteria</taxon>
        <taxon>Pseudomonadati</taxon>
        <taxon>Pseudomonadota</taxon>
        <taxon>Betaproteobacteria</taxon>
        <taxon>Burkholderiales</taxon>
        <taxon>Comamonadaceae</taxon>
        <taxon>Acidovorax</taxon>
    </lineage>
</organism>
<name>A0ABT2PM63_9BURK</name>
<protein>
    <submittedName>
        <fullName evidence="2">Uncharacterized protein</fullName>
    </submittedName>
</protein>
<evidence type="ECO:0000256" key="1">
    <source>
        <dbReference type="SAM" id="MobiDB-lite"/>
    </source>
</evidence>
<dbReference type="EMBL" id="JAODYH010000005">
    <property type="protein sequence ID" value="MCT9811571.1"/>
    <property type="molecule type" value="Genomic_DNA"/>
</dbReference>
<dbReference type="RefSeq" id="WP_261500810.1">
    <property type="nucleotide sequence ID" value="NZ_JAODYH010000005.1"/>
</dbReference>
<feature type="compositionally biased region" description="Low complexity" evidence="1">
    <location>
        <begin position="172"/>
        <end position="193"/>
    </location>
</feature>
<dbReference type="Proteomes" id="UP001525968">
    <property type="component" value="Unassembled WGS sequence"/>
</dbReference>
<reference evidence="2 3" key="1">
    <citation type="submission" date="2022-09" db="EMBL/GenBank/DDBJ databases">
        <title>Draft genome of isolate Be4.</title>
        <authorList>
            <person name="Sanchez-Castro I."/>
            <person name="Martinez-Rodriguez P."/>
            <person name="Descostes M."/>
            <person name="Merroun M."/>
        </authorList>
    </citation>
    <scope>NUCLEOTIDE SEQUENCE [LARGE SCALE GENOMIC DNA]</scope>
    <source>
        <strain evidence="2 3">Be4</strain>
    </source>
</reference>
<proteinExistence type="predicted"/>
<keyword evidence="3" id="KW-1185">Reference proteome</keyword>